<dbReference type="Pfam" id="PF01501">
    <property type="entry name" value="Glyco_transf_8"/>
    <property type="match status" value="1"/>
</dbReference>
<organism evidence="5 6">
    <name type="scientific">Thalassiosira oceanica</name>
    <name type="common">Marine diatom</name>
    <dbReference type="NCBI Taxonomy" id="159749"/>
    <lineage>
        <taxon>Eukaryota</taxon>
        <taxon>Sar</taxon>
        <taxon>Stramenopiles</taxon>
        <taxon>Ochrophyta</taxon>
        <taxon>Bacillariophyta</taxon>
        <taxon>Coscinodiscophyceae</taxon>
        <taxon>Thalassiosirophycidae</taxon>
        <taxon>Thalassiosirales</taxon>
        <taxon>Thalassiosiraceae</taxon>
        <taxon>Thalassiosira</taxon>
    </lineage>
</organism>
<sequence length="418" mass="47870">KQDLDDQLVFRAINVTRPREVNVIPIEWDMHVTARWTSRYRPFDVKTPNVGMLHFNGGSASKTAYFKPAVSGAKTWMEKFEGTWGNARYYANIPWSWARFIAMGNRRPRSSGFQLKLVSHPAPPLQKISQNKVQFGRKKKTRLATEEKKNRMSFFGNNLSSLFGKNLSSQTVHLLYAADHDAMPGLDASVRSVLKHASERVVIHHVGTEPLKPAIFSDVEFRSLEDVDRTHNLTRFTNPHVSRQRSVSRLTSLANYVRFVMADMFPDAHEWENRVSEHIEEGETFNAGVMVVDLDRWRARNVTAKVEEWAASNANKMIYSYGSQPPLQLAIGDDFERMDTNWNVGGFGGNLNVTFPHCACLLHWNGARKYWLDDGRYKDLVDSTYAPCKSGLEKRREKNKKIHDQKKKKNESNVAALK</sequence>
<proteinExistence type="inferred from homology"/>
<dbReference type="OrthoDB" id="204579at2759"/>
<feature type="compositionally biased region" description="Basic residues" evidence="4">
    <location>
        <begin position="397"/>
        <end position="409"/>
    </location>
</feature>
<gene>
    <name evidence="5" type="ORF">THAOC_24050</name>
</gene>
<evidence type="ECO:0008006" key="7">
    <source>
        <dbReference type="Google" id="ProtNLM"/>
    </source>
</evidence>
<reference evidence="5 6" key="1">
    <citation type="journal article" date="2012" name="Genome Biol.">
        <title>Genome and low-iron response of an oceanic diatom adapted to chronic iron limitation.</title>
        <authorList>
            <person name="Lommer M."/>
            <person name="Specht M."/>
            <person name="Roy A.S."/>
            <person name="Kraemer L."/>
            <person name="Andreson R."/>
            <person name="Gutowska M.A."/>
            <person name="Wolf J."/>
            <person name="Bergner S.V."/>
            <person name="Schilhabel M.B."/>
            <person name="Klostermeier U.C."/>
            <person name="Beiko R.G."/>
            <person name="Rosenstiel P."/>
            <person name="Hippler M."/>
            <person name="Laroche J."/>
        </authorList>
    </citation>
    <scope>NUCLEOTIDE SEQUENCE [LARGE SCALE GENOMIC DNA]</scope>
    <source>
        <strain evidence="5 6">CCMP1005</strain>
    </source>
</reference>
<dbReference type="InterPro" id="IPR029044">
    <property type="entry name" value="Nucleotide-diphossugar_trans"/>
</dbReference>
<dbReference type="InterPro" id="IPR002495">
    <property type="entry name" value="Glyco_trans_8"/>
</dbReference>
<dbReference type="Gene3D" id="3.90.550.10">
    <property type="entry name" value="Spore Coat Polysaccharide Biosynthesis Protein SpsA, Chain A"/>
    <property type="match status" value="1"/>
</dbReference>
<dbReference type="PANTHER" id="PTHR13778:SF13">
    <property type="entry name" value="GALACTURONOSYLTRANSFERASE-LIKE 3-RELATED"/>
    <property type="match status" value="1"/>
</dbReference>
<dbReference type="PANTHER" id="PTHR13778">
    <property type="entry name" value="GLYCOSYLTRANSFERASE 8 DOMAIN-CONTAINING PROTEIN"/>
    <property type="match status" value="1"/>
</dbReference>
<dbReference type="GO" id="GO:0016757">
    <property type="term" value="F:glycosyltransferase activity"/>
    <property type="evidence" value="ECO:0007669"/>
    <property type="project" value="UniProtKB-KW"/>
</dbReference>
<protein>
    <recommendedName>
        <fullName evidence="7">Hexosyltransferase</fullName>
    </recommendedName>
</protein>
<dbReference type="SUPFAM" id="SSF53448">
    <property type="entry name" value="Nucleotide-diphospho-sugar transferases"/>
    <property type="match status" value="1"/>
</dbReference>
<name>K0RT02_THAOC</name>
<feature type="non-terminal residue" evidence="5">
    <location>
        <position position="1"/>
    </location>
</feature>
<dbReference type="eggNOG" id="ENOG502QRCX">
    <property type="taxonomic scope" value="Eukaryota"/>
</dbReference>
<evidence type="ECO:0000256" key="1">
    <source>
        <dbReference type="ARBA" id="ARBA00006351"/>
    </source>
</evidence>
<keyword evidence="6" id="KW-1185">Reference proteome</keyword>
<evidence type="ECO:0000313" key="5">
    <source>
        <dbReference type="EMBL" id="EJK56120.1"/>
    </source>
</evidence>
<dbReference type="Proteomes" id="UP000266841">
    <property type="component" value="Unassembled WGS sequence"/>
</dbReference>
<evidence type="ECO:0000256" key="2">
    <source>
        <dbReference type="ARBA" id="ARBA00022676"/>
    </source>
</evidence>
<dbReference type="GO" id="GO:0005794">
    <property type="term" value="C:Golgi apparatus"/>
    <property type="evidence" value="ECO:0007669"/>
    <property type="project" value="TreeGrafter"/>
</dbReference>
<dbReference type="AlphaFoldDB" id="K0RT02"/>
<accession>K0RT02</accession>
<feature type="region of interest" description="Disordered" evidence="4">
    <location>
        <begin position="394"/>
        <end position="418"/>
    </location>
</feature>
<evidence type="ECO:0000256" key="4">
    <source>
        <dbReference type="SAM" id="MobiDB-lite"/>
    </source>
</evidence>
<comment type="similarity">
    <text evidence="1">Belongs to the glycosyltransferase 8 family.</text>
</comment>
<evidence type="ECO:0000256" key="3">
    <source>
        <dbReference type="ARBA" id="ARBA00022679"/>
    </source>
</evidence>
<keyword evidence="3" id="KW-0808">Transferase</keyword>
<comment type="caution">
    <text evidence="5">The sequence shown here is derived from an EMBL/GenBank/DDBJ whole genome shotgun (WGS) entry which is preliminary data.</text>
</comment>
<dbReference type="EMBL" id="AGNL01032368">
    <property type="protein sequence ID" value="EJK56120.1"/>
    <property type="molecule type" value="Genomic_DNA"/>
</dbReference>
<dbReference type="InterPro" id="IPR050748">
    <property type="entry name" value="Glycosyltrans_8_dom-fam"/>
</dbReference>
<evidence type="ECO:0000313" key="6">
    <source>
        <dbReference type="Proteomes" id="UP000266841"/>
    </source>
</evidence>
<keyword evidence="2" id="KW-0328">Glycosyltransferase</keyword>